<feature type="compositionally biased region" description="Pro residues" evidence="1">
    <location>
        <begin position="499"/>
        <end position="511"/>
    </location>
</feature>
<dbReference type="GO" id="GO:0030041">
    <property type="term" value="P:actin filament polymerization"/>
    <property type="evidence" value="ECO:0007669"/>
    <property type="project" value="TreeGrafter"/>
</dbReference>
<feature type="compositionally biased region" description="Basic and acidic residues" evidence="1">
    <location>
        <begin position="513"/>
        <end position="527"/>
    </location>
</feature>
<dbReference type="PANTHER" id="PTHR45691:SF6">
    <property type="entry name" value="PROTEIN DIAPHANOUS"/>
    <property type="match status" value="1"/>
</dbReference>
<feature type="compositionally biased region" description="Basic and acidic residues" evidence="1">
    <location>
        <begin position="306"/>
        <end position="316"/>
    </location>
</feature>
<feature type="region of interest" description="Disordered" evidence="1">
    <location>
        <begin position="591"/>
        <end position="732"/>
    </location>
</feature>
<accession>A0A1B9J314</accession>
<keyword evidence="3" id="KW-1185">Reference proteome</keyword>
<evidence type="ECO:0000313" key="3">
    <source>
        <dbReference type="Proteomes" id="UP000092583"/>
    </source>
</evidence>
<feature type="region of interest" description="Disordered" evidence="1">
    <location>
        <begin position="1"/>
        <end position="85"/>
    </location>
</feature>
<proteinExistence type="predicted"/>
<organism evidence="2 3">
    <name type="scientific">Kwoniella mangroviensis CBS 10435</name>
    <dbReference type="NCBI Taxonomy" id="1331196"/>
    <lineage>
        <taxon>Eukaryota</taxon>
        <taxon>Fungi</taxon>
        <taxon>Dikarya</taxon>
        <taxon>Basidiomycota</taxon>
        <taxon>Agaricomycotina</taxon>
        <taxon>Tremellomycetes</taxon>
        <taxon>Tremellales</taxon>
        <taxon>Cryptococcaceae</taxon>
        <taxon>Kwoniella</taxon>
    </lineage>
</organism>
<protein>
    <submittedName>
        <fullName evidence="2">Uncharacterized protein</fullName>
    </submittedName>
</protein>
<feature type="compositionally biased region" description="Basic residues" evidence="1">
    <location>
        <begin position="717"/>
        <end position="732"/>
    </location>
</feature>
<dbReference type="PANTHER" id="PTHR45691">
    <property type="entry name" value="PROTEIN DIAPHANOUS"/>
    <property type="match status" value="1"/>
</dbReference>
<feature type="compositionally biased region" description="Polar residues" evidence="1">
    <location>
        <begin position="49"/>
        <end position="85"/>
    </location>
</feature>
<dbReference type="EMBL" id="KI669459">
    <property type="protein sequence ID" value="OCF62160.1"/>
    <property type="molecule type" value="Genomic_DNA"/>
</dbReference>
<evidence type="ECO:0000313" key="2">
    <source>
        <dbReference type="EMBL" id="OCF62160.1"/>
    </source>
</evidence>
<dbReference type="AlphaFoldDB" id="A0A1B9J314"/>
<feature type="compositionally biased region" description="Basic and acidic residues" evidence="1">
    <location>
        <begin position="324"/>
        <end position="333"/>
    </location>
</feature>
<name>A0A1B9J314_9TREE</name>
<dbReference type="OrthoDB" id="2576242at2759"/>
<feature type="compositionally biased region" description="Polar residues" evidence="1">
    <location>
        <begin position="334"/>
        <end position="357"/>
    </location>
</feature>
<dbReference type="STRING" id="1331196.A0A1B9J314"/>
<feature type="compositionally biased region" description="Basic and acidic residues" evidence="1">
    <location>
        <begin position="661"/>
        <end position="689"/>
    </location>
</feature>
<gene>
    <name evidence="2" type="ORF">L486_01827</name>
</gene>
<feature type="compositionally biased region" description="Basic and acidic residues" evidence="1">
    <location>
        <begin position="194"/>
        <end position="203"/>
    </location>
</feature>
<reference evidence="2 3" key="1">
    <citation type="submission" date="2013-07" db="EMBL/GenBank/DDBJ databases">
        <title>The Genome Sequence of Kwoniella mangroviensis CBS10435.</title>
        <authorList>
            <consortium name="The Broad Institute Genome Sequencing Platform"/>
            <person name="Cuomo C."/>
            <person name="Litvintseva A."/>
            <person name="Chen Y."/>
            <person name="Heitman J."/>
            <person name="Sun S."/>
            <person name="Springer D."/>
            <person name="Dromer F."/>
            <person name="Young S.K."/>
            <person name="Zeng Q."/>
            <person name="Gargeya S."/>
            <person name="Fitzgerald M."/>
            <person name="Abouelleil A."/>
            <person name="Alvarado L."/>
            <person name="Berlin A.M."/>
            <person name="Chapman S.B."/>
            <person name="Dewar J."/>
            <person name="Goldberg J."/>
            <person name="Griggs A."/>
            <person name="Gujja S."/>
            <person name="Hansen M."/>
            <person name="Howarth C."/>
            <person name="Imamovic A."/>
            <person name="Larimer J."/>
            <person name="McCowan C."/>
            <person name="Murphy C."/>
            <person name="Pearson M."/>
            <person name="Priest M."/>
            <person name="Roberts A."/>
            <person name="Saif S."/>
            <person name="Shea T."/>
            <person name="Sykes S."/>
            <person name="Wortman J."/>
            <person name="Nusbaum C."/>
            <person name="Birren B."/>
        </authorList>
    </citation>
    <scope>NUCLEOTIDE SEQUENCE [LARGE SCALE GENOMIC DNA]</scope>
    <source>
        <strain evidence="2 3">CBS 10435</strain>
    </source>
</reference>
<feature type="compositionally biased region" description="Basic and acidic residues" evidence="1">
    <location>
        <begin position="231"/>
        <end position="280"/>
    </location>
</feature>
<feature type="compositionally biased region" description="Polar residues" evidence="1">
    <location>
        <begin position="122"/>
        <end position="131"/>
    </location>
</feature>
<dbReference type="Proteomes" id="UP000092583">
    <property type="component" value="Unassembled WGS sequence"/>
</dbReference>
<sequence>MSQEVHGLFTPPLPPIDPTGRAKDYGYSSVGINKDPRKSIDNGHGQGQGSPSRATYSPSVPKPITQSTVENQNQQDIATPSLTSNSTISELSINQLGLSHPSSSASIYTESEGVKSNDDTPIPTNKIGTGTETTLDSLAKLRQFKAEVEATRQHSHPSTYVDNKGNPSGGVGMGEMNPSHLAKMAESFILQQRQKLDSADEGKIASTNTSIEPADDSGYSHVNALEGSGSAKERELELKERLLSSRLRPSENQDRKRNSESNSPFDERAYGYEQNKRPRNDVQLPVNPPWNDRYKDRGRSSSTIRSDNHDDSDKYPRFPPPHPSDPRFTRREQSTGTTSSGPDYKPSETNFVPSRYQNPPGRGHQRDRRYSQEGQGRPRTPPSPPIRNEPGRNNVNRSFGRERDGYGYDNQGQRLADRISGGGASPAPKYRPRSPSPARTYSNTRREREYPRPPSPPRHYPDPRTPVDTTYGRRPDIPTIDPYDTYANARGQPLRHARPPSPGYGRPPPPSMRDQRYGYDSKGREDAYLGAPPPPPTPPGYHDRYDRPPPPPPPPIGGNVFAQGQGMDTNNVVETLEALKAQISKLEKLVPTAGTNVNTQPPPLPPPPPRPQGYDPYGGYDHPREPHPREREYDTRPFPPPSGDPYQVRGRLPSPPPPPPHKYEDDHGPGHEHEHEYDDRPGPRNDRRAGYGPGPGYGRGRGRGHGHGHGGGGRGRGGGKRGRGGRGGRGGR</sequence>
<reference evidence="3" key="2">
    <citation type="submission" date="2013-12" db="EMBL/GenBank/DDBJ databases">
        <title>Evolution of pathogenesis and genome organization in the Tremellales.</title>
        <authorList>
            <person name="Cuomo C."/>
            <person name="Litvintseva A."/>
            <person name="Heitman J."/>
            <person name="Chen Y."/>
            <person name="Sun S."/>
            <person name="Springer D."/>
            <person name="Dromer F."/>
            <person name="Young S."/>
            <person name="Zeng Q."/>
            <person name="Chapman S."/>
            <person name="Gujja S."/>
            <person name="Saif S."/>
            <person name="Birren B."/>
        </authorList>
    </citation>
    <scope>NUCLEOTIDE SEQUENCE [LARGE SCALE GENOMIC DNA]</scope>
    <source>
        <strain evidence="3">CBS 10435</strain>
    </source>
</reference>
<feature type="compositionally biased region" description="Basic and acidic residues" evidence="1">
    <location>
        <begin position="621"/>
        <end position="635"/>
    </location>
</feature>
<feature type="compositionally biased region" description="Polar residues" evidence="1">
    <location>
        <begin position="97"/>
        <end position="109"/>
    </location>
</feature>
<dbReference type="InterPro" id="IPR051412">
    <property type="entry name" value="Formin_Homology_Diaphanous_sf"/>
</dbReference>
<evidence type="ECO:0000256" key="1">
    <source>
        <dbReference type="SAM" id="MobiDB-lite"/>
    </source>
</evidence>
<feature type="region of interest" description="Disordered" evidence="1">
    <location>
        <begin position="97"/>
        <end position="131"/>
    </location>
</feature>
<dbReference type="GO" id="GO:0005884">
    <property type="term" value="C:actin filament"/>
    <property type="evidence" value="ECO:0007669"/>
    <property type="project" value="TreeGrafter"/>
</dbReference>
<feature type="region of interest" description="Disordered" evidence="1">
    <location>
        <begin position="148"/>
        <end position="573"/>
    </location>
</feature>
<feature type="compositionally biased region" description="Pro residues" evidence="1">
    <location>
        <begin position="600"/>
        <end position="611"/>
    </location>
</feature>